<proteinExistence type="predicted"/>
<dbReference type="AlphaFoldDB" id="A0A8H8BUI8"/>
<gene>
    <name evidence="4" type="ORF">IFR04_002702</name>
</gene>
<evidence type="ECO:0000259" key="3">
    <source>
        <dbReference type="PROSITE" id="PS51212"/>
    </source>
</evidence>
<dbReference type="PANTHER" id="PTHR32208">
    <property type="entry name" value="SECRETED PROTEIN-RELATED"/>
    <property type="match status" value="1"/>
</dbReference>
<dbReference type="Pfam" id="PF01822">
    <property type="entry name" value="WSC"/>
    <property type="match status" value="4"/>
</dbReference>
<protein>
    <recommendedName>
        <fullName evidence="3">WSC domain-containing protein</fullName>
    </recommendedName>
</protein>
<name>A0A8H8BUI8_9HELO</name>
<dbReference type="SUPFAM" id="SSF81296">
    <property type="entry name" value="E set domains"/>
    <property type="match status" value="1"/>
</dbReference>
<feature type="domain" description="WSC" evidence="3">
    <location>
        <begin position="6"/>
        <end position="116"/>
    </location>
</feature>
<dbReference type="Gene3D" id="2.60.40.10">
    <property type="entry name" value="Immunoglobulins"/>
    <property type="match status" value="1"/>
</dbReference>
<dbReference type="Pfam" id="PF09118">
    <property type="entry name" value="GO-like_E_set"/>
    <property type="match status" value="1"/>
</dbReference>
<evidence type="ECO:0000313" key="5">
    <source>
        <dbReference type="Proteomes" id="UP000664132"/>
    </source>
</evidence>
<dbReference type="InterPro" id="IPR037293">
    <property type="entry name" value="Gal_Oxidase_central_sf"/>
</dbReference>
<dbReference type="Proteomes" id="UP000664132">
    <property type="component" value="Unassembled WGS sequence"/>
</dbReference>
<dbReference type="PANTHER" id="PTHR32208:SF105">
    <property type="entry name" value="COPPER RADICAL OXIDASE"/>
    <property type="match status" value="1"/>
</dbReference>
<feature type="chain" id="PRO_5034089497" description="WSC domain-containing protein" evidence="2">
    <location>
        <begin position="23"/>
        <end position="1061"/>
    </location>
</feature>
<dbReference type="PROSITE" id="PS51212">
    <property type="entry name" value="WSC"/>
    <property type="match status" value="4"/>
</dbReference>
<dbReference type="InterPro" id="IPR015202">
    <property type="entry name" value="GO-like_E_set"/>
</dbReference>
<dbReference type="Pfam" id="PF07250">
    <property type="entry name" value="Glyoxal_oxid_N"/>
    <property type="match status" value="1"/>
</dbReference>
<evidence type="ECO:0000256" key="2">
    <source>
        <dbReference type="SAM" id="SignalP"/>
    </source>
</evidence>
<dbReference type="Gene3D" id="2.130.10.80">
    <property type="entry name" value="Galactose oxidase/kelch, beta-propeller"/>
    <property type="match status" value="1"/>
</dbReference>
<sequence>MEYRSIQQVLLCLALLSPIAHWKKGNDSVAARTLSVNAAVQGGPAAMSHGACQAACFALGYIFSGTEYSGECWCDAILNNGGGPAPDGSTQCNMPCNGNATEFCGGPDRLTLYRYGSPSEGSVSSTNTLSSALTTVSSPLSATPTSSSAVPTSSSTAPSGWTFLGCYSDSTAARALSFNSQVAGGPAAMSHEGCTDACKSGGYTYSGTEYSGECWCGNSLLNGHGPAADGNSQCTMTCNGNALQICGGPDRLSLYIFGSVTPPVSSSTISSSTISSSVASSSVVSSSLVSTSVVSSSVTSSSVVSTSSVSMTTSTATTTSSTQATTSLPTGWTYSGCYVDPLGSRIMSNQQPDDAQLTVGSCVAKCIALDFEVAGMEYGVQCFCGNYLRNGAVLAASDSQCAMSCPGNSAEKCGDGNRLSVYHTGDLVIYQTPVAKTTDLPGNWVYEGCLTDTGNTKTLPWFVPLDQENSPAACLSACAEFGYNAGGMEYGVECYCGDVGDVAVAGATLQPETECSFPCPADPEALCGAGNRLNYYTWTIDPVTQFTFPQADAAGKYEFLIGGVIIPLMTQPAVNGKVVFLEKWGTGPPNTTGTYELDLALLDDFEAAWRPLHVKTDIFCAAGLTLPDKVGRQITVGGWSGASTFGIRLYWPDGSPGVWGVNDWQEDYDLLKLQNGRWYPTAMIMANGSILVVGGENGSNGPAVPTLEILPQVGPVLTMEWLQRTDPYNLYPFLAVLPSGGIFVAYYNEAIILDEVDFTTSKVLPNMPGSVSNPAGGRTYPLEGTMVLLPQYAPYTDPLGVLLCGGSTPFVGGGLAIDNCVTTTPESANPVWTVERMPSPRVLSCMTALPDGTYLILNGAHRGVAGFGLASDANHNVVLYDPTKPVGARMSVMANATVDRFYHSEAVLLQDGRVLVSGSDPETDGLEQEYRVEVFVPPYLLTGRPRPTFTLTNKDWAYGQTVTLTITGSTGALTISLLGAESSTHGSSMGQRTMFPAVTCSGNTCTVISPPNSHVCPPGWFQVFVLDEGVPSLSEWVRIGGDPGELGNWPAGLSGFDTPGI</sequence>
<dbReference type="CDD" id="cd02851">
    <property type="entry name" value="E_set_GO_C"/>
    <property type="match status" value="1"/>
</dbReference>
<feature type="signal peptide" evidence="2">
    <location>
        <begin position="1"/>
        <end position="22"/>
    </location>
</feature>
<dbReference type="InterPro" id="IPR002889">
    <property type="entry name" value="WSC_carb-bd"/>
</dbReference>
<dbReference type="EMBL" id="JAFJYH010000024">
    <property type="protein sequence ID" value="KAG4424148.1"/>
    <property type="molecule type" value="Genomic_DNA"/>
</dbReference>
<evidence type="ECO:0000256" key="1">
    <source>
        <dbReference type="ARBA" id="ARBA00022729"/>
    </source>
</evidence>
<accession>A0A8H8BUI8</accession>
<evidence type="ECO:0000313" key="4">
    <source>
        <dbReference type="EMBL" id="KAG4424148.1"/>
    </source>
</evidence>
<keyword evidence="5" id="KW-1185">Reference proteome</keyword>
<dbReference type="InterPro" id="IPR013783">
    <property type="entry name" value="Ig-like_fold"/>
</dbReference>
<comment type="caution">
    <text evidence="4">The sequence shown here is derived from an EMBL/GenBank/DDBJ whole genome shotgun (WGS) entry which is preliminary data.</text>
</comment>
<dbReference type="SUPFAM" id="SSF50965">
    <property type="entry name" value="Galactose oxidase, central domain"/>
    <property type="match status" value="1"/>
</dbReference>
<dbReference type="OrthoDB" id="2019572at2759"/>
<dbReference type="InterPro" id="IPR009880">
    <property type="entry name" value="Glyoxal_oxidase_N"/>
</dbReference>
<dbReference type="InterPro" id="IPR011043">
    <property type="entry name" value="Gal_Oxase/kelch_b-propeller"/>
</dbReference>
<feature type="domain" description="WSC" evidence="3">
    <location>
        <begin position="443"/>
        <end position="539"/>
    </location>
</feature>
<keyword evidence="1 2" id="KW-0732">Signal</keyword>
<feature type="domain" description="WSC" evidence="3">
    <location>
        <begin position="160"/>
        <end position="258"/>
    </location>
</feature>
<dbReference type="InterPro" id="IPR014756">
    <property type="entry name" value="Ig_E-set"/>
</dbReference>
<reference evidence="4" key="1">
    <citation type="submission" date="2021-02" db="EMBL/GenBank/DDBJ databases">
        <title>Genome sequence Cadophora malorum strain M34.</title>
        <authorList>
            <person name="Stefanovic E."/>
            <person name="Vu D."/>
            <person name="Scully C."/>
            <person name="Dijksterhuis J."/>
            <person name="Roader J."/>
            <person name="Houbraken J."/>
        </authorList>
    </citation>
    <scope>NUCLEOTIDE SEQUENCE</scope>
    <source>
        <strain evidence="4">M34</strain>
    </source>
</reference>
<organism evidence="4 5">
    <name type="scientific">Cadophora malorum</name>
    <dbReference type="NCBI Taxonomy" id="108018"/>
    <lineage>
        <taxon>Eukaryota</taxon>
        <taxon>Fungi</taxon>
        <taxon>Dikarya</taxon>
        <taxon>Ascomycota</taxon>
        <taxon>Pezizomycotina</taxon>
        <taxon>Leotiomycetes</taxon>
        <taxon>Helotiales</taxon>
        <taxon>Ploettnerulaceae</taxon>
        <taxon>Cadophora</taxon>
    </lineage>
</organism>
<dbReference type="SMART" id="SM00321">
    <property type="entry name" value="WSC"/>
    <property type="match status" value="4"/>
</dbReference>
<feature type="domain" description="WSC" evidence="3">
    <location>
        <begin position="331"/>
        <end position="425"/>
    </location>
</feature>